<feature type="region of interest" description="Disordered" evidence="1">
    <location>
        <begin position="18"/>
        <end position="67"/>
    </location>
</feature>
<proteinExistence type="predicted"/>
<dbReference type="PANTHER" id="PTHR30163">
    <property type="entry name" value="MEMBRANE-BOUND LYTIC MUREIN TRANSGLYCOSYLASE B"/>
    <property type="match status" value="1"/>
</dbReference>
<feature type="chain" id="PRO_5038805162" evidence="2">
    <location>
        <begin position="21"/>
        <end position="420"/>
    </location>
</feature>
<feature type="domain" description="Transglycosylase SLT" evidence="3">
    <location>
        <begin position="159"/>
        <end position="202"/>
    </location>
</feature>
<dbReference type="CDD" id="cd13399">
    <property type="entry name" value="Slt35-like"/>
    <property type="match status" value="1"/>
</dbReference>
<reference evidence="5" key="1">
    <citation type="submission" date="2009-02" db="EMBL/GenBank/DDBJ databases">
        <title>Annotation of Streptomyces viridochromogenes strain DSM 40736.</title>
        <authorList>
            <consortium name="The Broad Institute Genome Sequencing Platform"/>
            <consortium name="Broad Institute Microbial Sequencing Center"/>
            <person name="Fischbach M."/>
            <person name="Godfrey P."/>
            <person name="Ward D."/>
            <person name="Young S."/>
            <person name="Zeng Q."/>
            <person name="Koehrsen M."/>
            <person name="Alvarado L."/>
            <person name="Berlin A.M."/>
            <person name="Bochicchio J."/>
            <person name="Borenstein D."/>
            <person name="Chapman S.B."/>
            <person name="Chen Z."/>
            <person name="Engels R."/>
            <person name="Freedman E."/>
            <person name="Gellesch M."/>
            <person name="Goldberg J."/>
            <person name="Griggs A."/>
            <person name="Gujja S."/>
            <person name="Heilman E.R."/>
            <person name="Heiman D.I."/>
            <person name="Hepburn T.A."/>
            <person name="Howarth C."/>
            <person name="Jen D."/>
            <person name="Larson L."/>
            <person name="Lewis B."/>
            <person name="Mehta T."/>
            <person name="Park D."/>
            <person name="Pearson M."/>
            <person name="Richards J."/>
            <person name="Roberts A."/>
            <person name="Saif S."/>
            <person name="Shea T.D."/>
            <person name="Shenoy N."/>
            <person name="Sisk P."/>
            <person name="Stolte C."/>
            <person name="Sykes S.N."/>
            <person name="Thomson T."/>
            <person name="Walk T."/>
            <person name="White J."/>
            <person name="Yandava C."/>
            <person name="Straight P."/>
            <person name="Clardy J."/>
            <person name="Hung D."/>
            <person name="Kolter R."/>
            <person name="Mekalanos J."/>
            <person name="Walker S."/>
            <person name="Walsh C.T."/>
            <person name="Wieland-Brown L.C."/>
            <person name="Haas B."/>
            <person name="Nusbaum C."/>
            <person name="Birren B."/>
        </authorList>
    </citation>
    <scope>NUCLEOTIDE SEQUENCE [LARGE SCALE GENOMIC DNA]</scope>
    <source>
        <strain evidence="5">DSM 40736 / JCM 4977 / BCRC 1201 / Tue 494</strain>
    </source>
</reference>
<sequence>MGTLAAVAAMAALTASQAPGAVPARASAPAPGRVPAEDGPSISGDAPYRIELPPLRTGKRAGGGAATEEVGGALPASVFAAYRRAEDRLAREAPGCRLRWQLLAAIGQVESGQARGGRVTSDGTTVAPILGPRLDGVAFALVGDTDGGAHDGDPVYDRAVGPMQFIPSTWDRWGADGNGDGRTDPNNVFDAAVAAGRYLCAGGRDLSVPAQVDRAILGYNHSAAYLRTVRAWYAYFLEGHRVVPDASAGSSAGASTGSSSARPEPSRPAATAPKSSPKPSPTPSTRPSAPPSSALRRPLPPRPPNPRSRTGRNSPPPAGRSGSPATTCRSSAPRSPVTARTRCPLPPPQPPILGGNVAHRRTARFRWVSAKGPSWRRTGLRTCPRTCPQRHLRRCTRPTSGGGACGATVSTCSRWPGAGR</sequence>
<evidence type="ECO:0000259" key="3">
    <source>
        <dbReference type="Pfam" id="PF13406"/>
    </source>
</evidence>
<feature type="compositionally biased region" description="Low complexity" evidence="1">
    <location>
        <begin position="246"/>
        <end position="275"/>
    </location>
</feature>
<dbReference type="Pfam" id="PF13406">
    <property type="entry name" value="SLT_2"/>
    <property type="match status" value="1"/>
</dbReference>
<dbReference type="SUPFAM" id="SSF53955">
    <property type="entry name" value="Lysozyme-like"/>
    <property type="match status" value="1"/>
</dbReference>
<keyword evidence="2" id="KW-0732">Signal</keyword>
<evidence type="ECO:0000256" key="2">
    <source>
        <dbReference type="SAM" id="SignalP"/>
    </source>
</evidence>
<evidence type="ECO:0000313" key="5">
    <source>
        <dbReference type="Proteomes" id="UP000004184"/>
    </source>
</evidence>
<feature type="compositionally biased region" description="Low complexity" evidence="1">
    <location>
        <begin position="307"/>
        <end position="325"/>
    </location>
</feature>
<dbReference type="Gene3D" id="1.10.530.10">
    <property type="match status" value="1"/>
</dbReference>
<dbReference type="GO" id="GO:0009253">
    <property type="term" value="P:peptidoglycan catabolic process"/>
    <property type="evidence" value="ECO:0007669"/>
    <property type="project" value="TreeGrafter"/>
</dbReference>
<organism evidence="4 5">
    <name type="scientific">Streptomyces viridochromogenes (strain DSM 40736 / JCM 4977 / BCRC 1201 / Tue 494)</name>
    <dbReference type="NCBI Taxonomy" id="591159"/>
    <lineage>
        <taxon>Bacteria</taxon>
        <taxon>Bacillati</taxon>
        <taxon>Actinomycetota</taxon>
        <taxon>Actinomycetes</taxon>
        <taxon>Kitasatosporales</taxon>
        <taxon>Streptomycetaceae</taxon>
        <taxon>Streptomyces</taxon>
    </lineage>
</organism>
<dbReference type="PANTHER" id="PTHR30163:SF8">
    <property type="entry name" value="LYTIC MUREIN TRANSGLYCOSYLASE"/>
    <property type="match status" value="1"/>
</dbReference>
<dbReference type="AlphaFoldDB" id="D9X4Y9"/>
<dbReference type="HOGENOM" id="CLU_034941_2_1_11"/>
<feature type="signal peptide" evidence="2">
    <location>
        <begin position="1"/>
        <end position="20"/>
    </location>
</feature>
<protein>
    <submittedName>
        <fullName evidence="4">Secreted protein</fullName>
    </submittedName>
</protein>
<feature type="region of interest" description="Disordered" evidence="1">
    <location>
        <begin position="246"/>
        <end position="356"/>
    </location>
</feature>
<accession>D9X4Y9</accession>
<dbReference type="EMBL" id="GG657757">
    <property type="protein sequence ID" value="EFL31727.1"/>
    <property type="molecule type" value="Genomic_DNA"/>
</dbReference>
<name>D9X4Y9_STRVT</name>
<dbReference type="InterPro" id="IPR031304">
    <property type="entry name" value="SLT_2"/>
</dbReference>
<dbReference type="InterPro" id="IPR043426">
    <property type="entry name" value="MltB-like"/>
</dbReference>
<evidence type="ECO:0000313" key="4">
    <source>
        <dbReference type="EMBL" id="EFL31727.1"/>
    </source>
</evidence>
<dbReference type="InterPro" id="IPR023346">
    <property type="entry name" value="Lysozyme-like_dom_sf"/>
</dbReference>
<evidence type="ECO:0000256" key="1">
    <source>
        <dbReference type="SAM" id="MobiDB-lite"/>
    </source>
</evidence>
<gene>
    <name evidence="4" type="ORF">SSQG_02245</name>
</gene>
<feature type="compositionally biased region" description="Pro residues" evidence="1">
    <location>
        <begin position="276"/>
        <end position="290"/>
    </location>
</feature>
<keyword evidence="5" id="KW-1185">Reference proteome</keyword>
<dbReference type="GO" id="GO:0008933">
    <property type="term" value="F:peptidoglycan lytic transglycosylase activity"/>
    <property type="evidence" value="ECO:0007669"/>
    <property type="project" value="TreeGrafter"/>
</dbReference>
<dbReference type="STRING" id="591159.SSQG_02245"/>
<dbReference type="Proteomes" id="UP000004184">
    <property type="component" value="Unassembled WGS sequence"/>
</dbReference>